<evidence type="ECO:0000313" key="1">
    <source>
        <dbReference type="EMBL" id="MPW23476.1"/>
    </source>
</evidence>
<accession>A0A7X1NL56</accession>
<dbReference type="RefSeq" id="WP_152767970.1">
    <property type="nucleotide sequence ID" value="NZ_WHNP01000112.1"/>
</dbReference>
<evidence type="ECO:0000313" key="2">
    <source>
        <dbReference type="Proteomes" id="UP000484381"/>
    </source>
</evidence>
<proteinExistence type="predicted"/>
<name>A0A7X1NL56_9BURK</name>
<reference evidence="1 2" key="1">
    <citation type="submission" date="2019-10" db="EMBL/GenBank/DDBJ databases">
        <title>Paraburkholderia sp. isolated from nodules of Mimosa pudica from Brazilian Atlantic Forest soils.</title>
        <authorList>
            <person name="Paulitsch F."/>
            <person name="Hungria M."/>
            <person name="Dall'Agnol R."/>
        </authorList>
    </citation>
    <scope>NUCLEOTIDE SEQUENCE [LARGE SCALE GENOMIC DNA]</scope>
    <source>
        <strain evidence="1 2">CNPSo 3157</strain>
    </source>
</reference>
<dbReference type="EMBL" id="WHNP01000112">
    <property type="protein sequence ID" value="MPW23476.1"/>
    <property type="molecule type" value="Genomic_DNA"/>
</dbReference>
<organism evidence="1 2">
    <name type="scientific">Paraburkholderia franconis</name>
    <dbReference type="NCBI Taxonomy" id="2654983"/>
    <lineage>
        <taxon>Bacteria</taxon>
        <taxon>Pseudomonadati</taxon>
        <taxon>Pseudomonadota</taxon>
        <taxon>Betaproteobacteria</taxon>
        <taxon>Burkholderiales</taxon>
        <taxon>Burkholderiaceae</taxon>
        <taxon>Paraburkholderia</taxon>
    </lineage>
</organism>
<dbReference type="Pfam" id="PF07369">
    <property type="entry name" value="DUF1488"/>
    <property type="match status" value="1"/>
</dbReference>
<dbReference type="Gene3D" id="3.30.160.140">
    <property type="entry name" value="Shew3726-like"/>
    <property type="match status" value="1"/>
</dbReference>
<dbReference type="SUPFAM" id="SSF160272">
    <property type="entry name" value="Shew3726-like"/>
    <property type="match status" value="1"/>
</dbReference>
<sequence length="90" mass="9924">MTLDDVLTEEPCVSSDGKMVVFVASVRNQSMQCYIARAALEQHFWLPPNADNRRMLKAFADGKPRIVAVAERRMLKAPGAPIALTAADFC</sequence>
<dbReference type="InterPro" id="IPR036692">
    <property type="entry name" value="Shew3726-like_sf"/>
</dbReference>
<gene>
    <name evidence="1" type="ORF">GCT13_43765</name>
</gene>
<dbReference type="Proteomes" id="UP000484381">
    <property type="component" value="Unassembled WGS sequence"/>
</dbReference>
<dbReference type="InterPro" id="IPR009962">
    <property type="entry name" value="DUF1488"/>
</dbReference>
<comment type="caution">
    <text evidence="1">The sequence shown here is derived from an EMBL/GenBank/DDBJ whole genome shotgun (WGS) entry which is preliminary data.</text>
</comment>
<dbReference type="AlphaFoldDB" id="A0A7X1NL56"/>
<keyword evidence="2" id="KW-1185">Reference proteome</keyword>
<protein>
    <submittedName>
        <fullName evidence="1">DUF1488 family protein</fullName>
    </submittedName>
</protein>